<accession>A0ABQ7E5F2</accession>
<proteinExistence type="predicted"/>
<feature type="region of interest" description="Disordered" evidence="2">
    <location>
        <begin position="418"/>
        <end position="444"/>
    </location>
</feature>
<name>A0ABQ7E5F2_BRACR</name>
<feature type="domain" description="CCHC-type" evidence="3">
    <location>
        <begin position="488"/>
        <end position="500"/>
    </location>
</feature>
<dbReference type="Gene3D" id="4.10.60.10">
    <property type="entry name" value="Zinc finger, CCHC-type"/>
    <property type="match status" value="1"/>
</dbReference>
<keyword evidence="1" id="KW-0479">Metal-binding</keyword>
<dbReference type="PROSITE" id="PS50158">
    <property type="entry name" value="ZF_CCHC"/>
    <property type="match status" value="1"/>
</dbReference>
<evidence type="ECO:0000259" key="3">
    <source>
        <dbReference type="PROSITE" id="PS50158"/>
    </source>
</evidence>
<feature type="region of interest" description="Disordered" evidence="2">
    <location>
        <begin position="277"/>
        <end position="296"/>
    </location>
</feature>
<dbReference type="InterPro" id="IPR036875">
    <property type="entry name" value="Znf_CCHC_sf"/>
</dbReference>
<evidence type="ECO:0000256" key="1">
    <source>
        <dbReference type="PROSITE-ProRule" id="PRU00047"/>
    </source>
</evidence>
<organism evidence="4 5">
    <name type="scientific">Brassica cretica</name>
    <name type="common">Mustard</name>
    <dbReference type="NCBI Taxonomy" id="69181"/>
    <lineage>
        <taxon>Eukaryota</taxon>
        <taxon>Viridiplantae</taxon>
        <taxon>Streptophyta</taxon>
        <taxon>Embryophyta</taxon>
        <taxon>Tracheophyta</taxon>
        <taxon>Spermatophyta</taxon>
        <taxon>Magnoliopsida</taxon>
        <taxon>eudicotyledons</taxon>
        <taxon>Gunneridae</taxon>
        <taxon>Pentapetalae</taxon>
        <taxon>rosids</taxon>
        <taxon>malvids</taxon>
        <taxon>Brassicales</taxon>
        <taxon>Brassicaceae</taxon>
        <taxon>Brassiceae</taxon>
        <taxon>Brassica</taxon>
    </lineage>
</organism>
<evidence type="ECO:0000313" key="5">
    <source>
        <dbReference type="Proteomes" id="UP000266723"/>
    </source>
</evidence>
<feature type="region of interest" description="Disordered" evidence="2">
    <location>
        <begin position="339"/>
        <end position="366"/>
    </location>
</feature>
<keyword evidence="1" id="KW-0863">Zinc-finger</keyword>
<feature type="compositionally biased region" description="Acidic residues" evidence="2">
    <location>
        <begin position="339"/>
        <end position="350"/>
    </location>
</feature>
<keyword evidence="1" id="KW-0862">Zinc</keyword>
<dbReference type="EMBL" id="QGKV02000299">
    <property type="protein sequence ID" value="KAF3591905.1"/>
    <property type="molecule type" value="Genomic_DNA"/>
</dbReference>
<gene>
    <name evidence="4" type="ORF">DY000_02021956</name>
</gene>
<evidence type="ECO:0000256" key="2">
    <source>
        <dbReference type="SAM" id="MobiDB-lite"/>
    </source>
</evidence>
<sequence length="501" mass="54362">MNGKHLIEKWSGILSPACESCACLVLPACLLHLDYHLSSWEGKVQLLVLLGVLKHVSTCLASALPCVGVNPHLNPAMSSVSRGGLSEFRWPSVAVNRTQSRWQGEWSDQPDPCGGFQSRMFQKPSVISLSSSLVFLSQSHGFKGAGILAHSAGNSWWSAHLSWEEFSGVNQCGRVRAVTDRAGGPCVTVGSGVLGIEPGSGKAQLVQAVMGEVMIDFFFIFSLVSVENIRREKTGNSDKTSREKRETNRQLRDPICGGSWLFPVEFVCEIKRMDTRQKDKDKEIEKEKETAPGDRNPKVQTWTVVKEKHREDSGHGKMCGEWVIPSSGVILDGQQGQVQEDDAASSDVEDGNNLGIGTDNAGVDGVGEVAEPSMRDILEAMKLMGAQLVTLTQAFTPLVNPLVGQVTPPVCLAAQVTGVPQGSDKKRKRDSAEEGKTSSGRSECPKCGRYHGGECWKAMGACTRCGKMDHSAREFPSPASDSRTGHHCGQKGHYRRDCPKM</sequence>
<comment type="caution">
    <text evidence="4">The sequence shown here is derived from an EMBL/GenBank/DDBJ whole genome shotgun (WGS) entry which is preliminary data.</text>
</comment>
<dbReference type="Proteomes" id="UP000266723">
    <property type="component" value="Unassembled WGS sequence"/>
</dbReference>
<reference evidence="4 5" key="1">
    <citation type="journal article" date="2020" name="BMC Genomics">
        <title>Intraspecific diversification of the crop wild relative Brassica cretica Lam. using demographic model selection.</title>
        <authorList>
            <person name="Kioukis A."/>
            <person name="Michalopoulou V.A."/>
            <person name="Briers L."/>
            <person name="Pirintsos S."/>
            <person name="Studholme D.J."/>
            <person name="Pavlidis P."/>
            <person name="Sarris P.F."/>
        </authorList>
    </citation>
    <scope>NUCLEOTIDE SEQUENCE [LARGE SCALE GENOMIC DNA]</scope>
    <source>
        <strain evidence="5">cv. PFS-1207/04</strain>
    </source>
</reference>
<dbReference type="InterPro" id="IPR001878">
    <property type="entry name" value="Znf_CCHC"/>
</dbReference>
<feature type="compositionally biased region" description="Basic residues" evidence="2">
    <location>
        <begin position="485"/>
        <end position="494"/>
    </location>
</feature>
<dbReference type="SMART" id="SM00343">
    <property type="entry name" value="ZnF_C2HC"/>
    <property type="match status" value="2"/>
</dbReference>
<feature type="region of interest" description="Disordered" evidence="2">
    <location>
        <begin position="470"/>
        <end position="501"/>
    </location>
</feature>
<evidence type="ECO:0000313" key="4">
    <source>
        <dbReference type="EMBL" id="KAF3591905.1"/>
    </source>
</evidence>
<protein>
    <recommendedName>
        <fullName evidence="3">CCHC-type domain-containing protein</fullName>
    </recommendedName>
</protein>
<keyword evidence="5" id="KW-1185">Reference proteome</keyword>
<dbReference type="SUPFAM" id="SSF57756">
    <property type="entry name" value="Retrovirus zinc finger-like domains"/>
    <property type="match status" value="1"/>
</dbReference>